<comment type="caution">
    <text evidence="17">The sequence shown here is derived from an EMBL/GenBank/DDBJ whole genome shotgun (WGS) entry which is preliminary data.</text>
</comment>
<feature type="compositionally biased region" description="Basic and acidic residues" evidence="14">
    <location>
        <begin position="1406"/>
        <end position="1419"/>
    </location>
</feature>
<feature type="domain" description="Alpha-amylase C-terminal beta-sheet" evidence="16">
    <location>
        <begin position="901"/>
        <end position="952"/>
    </location>
</feature>
<dbReference type="InterPro" id="IPR013780">
    <property type="entry name" value="Glyco_hydro_b"/>
</dbReference>
<feature type="compositionally biased region" description="Basic and acidic residues" evidence="14">
    <location>
        <begin position="1332"/>
        <end position="1361"/>
    </location>
</feature>
<feature type="region of interest" description="Disordered" evidence="14">
    <location>
        <begin position="1114"/>
        <end position="1444"/>
    </location>
</feature>
<evidence type="ECO:0000256" key="4">
    <source>
        <dbReference type="ARBA" id="ARBA00012595"/>
    </source>
</evidence>
<feature type="domain" description="Glycosyl hydrolase family 13 catalytic" evidence="15">
    <location>
        <begin position="572"/>
        <end position="906"/>
    </location>
</feature>
<comment type="catalytic activity">
    <reaction evidence="1">
        <text>Endohydrolysis of (1-&gt;4)-alpha-D-glucosidic linkages in polysaccharides containing three or more (1-&gt;4)-alpha-linked D-glucose units.</text>
        <dbReference type="EC" id="3.2.1.1"/>
    </reaction>
</comment>
<feature type="region of interest" description="Disordered" evidence="14">
    <location>
        <begin position="1028"/>
        <end position="1090"/>
    </location>
</feature>
<dbReference type="InterPro" id="IPR017853">
    <property type="entry name" value="GH"/>
</dbReference>
<dbReference type="InterPro" id="IPR004082">
    <property type="entry name" value="OBERON"/>
</dbReference>
<feature type="compositionally biased region" description="Basic and acidic residues" evidence="14">
    <location>
        <begin position="1197"/>
        <end position="1245"/>
    </location>
</feature>
<evidence type="ECO:0000259" key="16">
    <source>
        <dbReference type="SMART" id="SM00810"/>
    </source>
</evidence>
<keyword evidence="18" id="KW-1185">Reference proteome</keyword>
<feature type="compositionally biased region" description="Polar residues" evidence="14">
    <location>
        <begin position="1057"/>
        <end position="1082"/>
    </location>
</feature>
<dbReference type="InterPro" id="IPR047578">
    <property type="entry name" value="OBE1-like_PHD"/>
</dbReference>
<dbReference type="PANTHER" id="PTHR21736:SF20">
    <property type="entry name" value="PROTEIN OBERON 4"/>
    <property type="match status" value="1"/>
</dbReference>
<feature type="compositionally biased region" description="Low complexity" evidence="14">
    <location>
        <begin position="1036"/>
        <end position="1049"/>
    </location>
</feature>
<evidence type="ECO:0000256" key="5">
    <source>
        <dbReference type="ARBA" id="ARBA00022723"/>
    </source>
</evidence>
<dbReference type="Proteomes" id="UP001396334">
    <property type="component" value="Unassembled WGS sequence"/>
</dbReference>
<feature type="compositionally biased region" description="Basic and acidic residues" evidence="14">
    <location>
        <begin position="1162"/>
        <end position="1181"/>
    </location>
</feature>
<feature type="compositionally biased region" description="Basic and acidic residues" evidence="14">
    <location>
        <begin position="1261"/>
        <end position="1281"/>
    </location>
</feature>
<dbReference type="Pfam" id="PF00128">
    <property type="entry name" value="Alpha-amylase"/>
    <property type="match status" value="1"/>
</dbReference>
<reference evidence="17 18" key="1">
    <citation type="journal article" date="2024" name="G3 (Bethesda)">
        <title>Genome assembly of Hibiscus sabdariffa L. provides insights into metabolisms of medicinal natural products.</title>
        <authorList>
            <person name="Kim T."/>
        </authorList>
    </citation>
    <scope>NUCLEOTIDE SEQUENCE [LARGE SCALE GENOMIC DNA]</scope>
    <source>
        <strain evidence="17">TK-2024</strain>
        <tissue evidence="17">Old leaves</tissue>
    </source>
</reference>
<dbReference type="EC" id="3.2.1.1" evidence="4"/>
<dbReference type="InterPro" id="IPR032535">
    <property type="entry name" value="Oberon_CC"/>
</dbReference>
<accession>A0ABR2TEW7</accession>
<dbReference type="SMART" id="SM00642">
    <property type="entry name" value="Aamy"/>
    <property type="match status" value="1"/>
</dbReference>
<evidence type="ECO:0000256" key="9">
    <source>
        <dbReference type="ARBA" id="ARBA00023054"/>
    </source>
</evidence>
<evidence type="ECO:0000256" key="6">
    <source>
        <dbReference type="ARBA" id="ARBA00022771"/>
    </source>
</evidence>
<dbReference type="PRINTS" id="PR01544">
    <property type="entry name" value="ARATH130DUF"/>
</dbReference>
<gene>
    <name evidence="17" type="ORF">V6N11_078066</name>
</gene>
<evidence type="ECO:0000259" key="15">
    <source>
        <dbReference type="SMART" id="SM00642"/>
    </source>
</evidence>
<keyword evidence="6" id="KW-0863">Zinc-finger</keyword>
<name>A0ABR2TEW7_9ROSI</name>
<dbReference type="Pfam" id="PF16312">
    <property type="entry name" value="Oberon_cc"/>
    <property type="match status" value="1"/>
</dbReference>
<feature type="coiled-coil region" evidence="13">
    <location>
        <begin position="302"/>
        <end position="376"/>
    </location>
</feature>
<evidence type="ECO:0000256" key="8">
    <source>
        <dbReference type="ARBA" id="ARBA00022833"/>
    </source>
</evidence>
<feature type="region of interest" description="Disordered" evidence="14">
    <location>
        <begin position="2095"/>
        <end position="2132"/>
    </location>
</feature>
<keyword evidence="8" id="KW-0862">Zinc</keyword>
<dbReference type="Gene3D" id="3.20.20.80">
    <property type="entry name" value="Glycosidases"/>
    <property type="match status" value="1"/>
</dbReference>
<dbReference type="SUPFAM" id="SSF51445">
    <property type="entry name" value="(Trans)glycosidases"/>
    <property type="match status" value="1"/>
</dbReference>
<keyword evidence="9 13" id="KW-0175">Coiled coil</keyword>
<proteinExistence type="predicted"/>
<dbReference type="Pfam" id="PF07227">
    <property type="entry name" value="PHD_Oberon"/>
    <property type="match status" value="1"/>
</dbReference>
<sequence>MGSFLMPSSSFGMLLPQFPVVSLGSPRGQFHLVLGGSSNRKRKNLLTGNRQCGTRIIAASNKGNSNDTFTDDEDGFRSRRYEKSGKKKDDLTETRRALSEAKARQEALEKERDELLEEFASSEANQEENVASILHDKALAVSELELAKSQLHKKLQESVQEKSALESKLVHAKQDAVELAVQVEKIAEIAFQEATSQVLEDAKLRVSAAETLSAESAFQIEDQIRKSTEGTISSIIEESRDAIKEALDVAENASVQATKAIAAFTDGLNPIDAIASVQSENIKLHGTVSDLEAQLLVSKSGFDRLKLELHQAQEQASAAEHRASNAEKALLAFQELSREKALEQEEEIRSLLENIKKEAEERKKALSKAFNAELESIKSAVGAAKETTCSRENAYMKRCEALQRSLGTSESALKMWRQRAEMAHSLLLKERSEKEDTADEVYVANGGRIDLLTDDDSQKWKLLTCGPRKEIPPWMARRIWSIRHEFPPRKADISKALNSKFISLKLPKSDEVWSISQEKVREGDILVEHVMEKEVIEKKRKTLERALQRKTVQWQRTQEETKSEPGTGTGREIVFQGFNWESWRRQWYQDLAQKAADLSQTGITAVWFPPPTESVAPQGYMPSDLYNLNSKYGSVEDLKSSIEEMHAHDLLALGDVVLNHRCAHKQSPNGVWNIFGGKLAWGPEAIVCDDPNFQGIGNPSSGDIFHAAPNVDHSQDFVRRDIKEWLNWLRNDIGYDGWRLDFVRGFSGTFVKEYIEASHPAFAIGEYWDSMAYEHGNLSYNQDAHRQRIVNWINATGGTSSAFDVTTKGILHSALHGQYWRLIDPQGKPTGVMGWWPSRACTFLENHDTGSTQGHWPFPRDKLAQGYAYILTHPGTPVIFYDHLYEFGLRDVMTELIEARRRAGIHCRSSVKIYHANNEGYVARVGDTLVMKLGNFNWNPSKENQLDGSWQKFVDKGSDYQGSGTVVAALCGLRIGDAEEMKPGHLIEISHGIRDQIRFNFGNLQVIPFCVQEMKRLRSSDDLDSYEKNASKEWSQDQNQNRSSRSSSSCGFYYKPSSASDSNARTKSNLISSSRYDRNQSVADEDSGRERMVRKRVEHDFESFDRRKLEFNRYRESGGSGGSSLRRSESFRGPHRDFPKGFRSERDRTRQDSGSSWQRFGINEHRGSSNKVQLREVRDVKSPSWSRDSLVAGRMVGESRERGEMRRRSSKSKSRDSGSEQSKSVDDGGGEVKKSEETLVEREMSSEMEEGEFDPEPQAKPQHELAAERPEPRAEPQREFAAEPQDELAAKPHDEPQQVLAIEPQTEPQHALATEPQPEPQHELATEPQAEPQHELATEPQDEPQHELATEPQDEPQHELATEPQDEPQQELAIESGIRSDGKECCHKETDNDGGEMNSNVEIVEDVDKERGNERKGEGDNELEDCQKSLNDGTSGNGDKMDAVDCNEVKMQEEGVKVDGKCEEDSSKDAVVQKSSYREERCKGDKGIDLERQVEECEAAHFIKGTTEENDEHKINIDVVEIGLSWNVNDNRKGVAVELANVTDSVKNGVLSERESKDEDLDMEEPSTKGFELFSCSPVRRVEKEEKSGADMQKEEKLALESLDLSLSLPNVLLPIGAQHTDAVPGSPSHGRSVQSVTNTFHTNSDGFTASMSFSGSLSFFHNPSCSLTQNSIDNNEQSVHSRPIVQGADKLSQGSWQSQNESRQKDVPMFQRILRNGNESFSQSSAFQGITNSQAVQAQNIHSFEGSAKASSGLERQLSFHKQNDVRSTSQSVRSHQNGSFYNYDKKQATGEKHGGNLYRSSSQKEQEQLLIGGADFVQTILSKMVFEPIHVMARKCHEMAAQSIACLKESIREIMLNAGKHGELRAFQEALRSRSDLKLEMLLKCHRAQLEILVALKTGLPEYLQVDNSVSSSDLAEVFLNLRCSNVTCRSSLPVDECDCKVCSKKNGFCSACMCLVCSKFDMASNTCSWVGCDVCLHWCHADCGLRDSYIRNGHGEAEMQFHCVACDHPSELFGFVKEVFQNFAKDWTLETFSKELEYVKRIFCGSKDARGKQLHELADKTLARLTNKSDFPEVFSKIMSFLTDSHSFKPGNATSLSGKEQGKGMNWIAGPSQDATRRKSVYSDKAPQLESSSSLLPSFHVDLTDQPDKCSLEPELQRSAQKQLFLPELESFIRIKQEEAKMYQTRADDARREAEGLKRIAIAKGEKIEEEYRSRVAKLRLAEAEATHKQKFEEFQSLERVYREYYSMKTRMEADIKDLLLKMEATGRNLGM</sequence>
<feature type="compositionally biased region" description="Polar residues" evidence="14">
    <location>
        <begin position="1767"/>
        <end position="1782"/>
    </location>
</feature>
<keyword evidence="7" id="KW-0378">Hydrolase</keyword>
<dbReference type="CDD" id="cd15612">
    <property type="entry name" value="PHD_OBE1_like"/>
    <property type="match status" value="1"/>
</dbReference>
<dbReference type="InterPro" id="IPR012850">
    <property type="entry name" value="A-amylase_bs_C"/>
</dbReference>
<feature type="coiled-coil region" evidence="13">
    <location>
        <begin position="2176"/>
        <end position="2244"/>
    </location>
</feature>
<keyword evidence="11" id="KW-0119">Carbohydrate metabolism</keyword>
<dbReference type="CDD" id="cd11314">
    <property type="entry name" value="AmyAc_arch_bac_plant_AmyA"/>
    <property type="match status" value="1"/>
</dbReference>
<evidence type="ECO:0000313" key="18">
    <source>
        <dbReference type="Proteomes" id="UP001396334"/>
    </source>
</evidence>
<dbReference type="InterPro" id="IPR032881">
    <property type="entry name" value="Oberon-like_PHD"/>
</dbReference>
<keyword evidence="12" id="KW-0326">Glycosidase</keyword>
<evidence type="ECO:0000256" key="7">
    <source>
        <dbReference type="ARBA" id="ARBA00022801"/>
    </source>
</evidence>
<feature type="compositionally biased region" description="Acidic residues" evidence="14">
    <location>
        <begin position="1246"/>
        <end position="1255"/>
    </location>
</feature>
<keyword evidence="5" id="KW-0479">Metal-binding</keyword>
<evidence type="ECO:0000256" key="13">
    <source>
        <dbReference type="SAM" id="Coils"/>
    </source>
</evidence>
<feature type="coiled-coil region" evidence="13">
    <location>
        <begin position="88"/>
        <end position="175"/>
    </location>
</feature>
<dbReference type="EMBL" id="JBBPBN010000006">
    <property type="protein sequence ID" value="KAK9036045.1"/>
    <property type="molecule type" value="Genomic_DNA"/>
</dbReference>
<evidence type="ECO:0000256" key="11">
    <source>
        <dbReference type="ARBA" id="ARBA00023277"/>
    </source>
</evidence>
<evidence type="ECO:0000256" key="12">
    <source>
        <dbReference type="ARBA" id="ARBA00023295"/>
    </source>
</evidence>
<dbReference type="Gene3D" id="2.60.40.1180">
    <property type="entry name" value="Golgi alpha-mannosidase II"/>
    <property type="match status" value="1"/>
</dbReference>
<evidence type="ECO:0000256" key="2">
    <source>
        <dbReference type="ARBA" id="ARBA00001913"/>
    </source>
</evidence>
<dbReference type="SMART" id="SM00810">
    <property type="entry name" value="Alpha-amyl_C2"/>
    <property type="match status" value="1"/>
</dbReference>
<feature type="compositionally biased region" description="Basic and acidic residues" evidence="14">
    <location>
        <begin position="1126"/>
        <end position="1151"/>
    </location>
</feature>
<keyword evidence="10" id="KW-0539">Nucleus</keyword>
<feature type="region of interest" description="Disordered" evidence="14">
    <location>
        <begin position="1762"/>
        <end position="1788"/>
    </location>
</feature>
<dbReference type="PANTHER" id="PTHR21736">
    <property type="entry name" value="VERNALIZATION-INSENSITIVE PROTEIN 3"/>
    <property type="match status" value="1"/>
</dbReference>
<evidence type="ECO:0000256" key="1">
    <source>
        <dbReference type="ARBA" id="ARBA00000548"/>
    </source>
</evidence>
<evidence type="ECO:0000256" key="14">
    <source>
        <dbReference type="SAM" id="MobiDB-lite"/>
    </source>
</evidence>
<feature type="compositionally biased region" description="Basic and acidic residues" evidence="14">
    <location>
        <begin position="1378"/>
        <end position="1391"/>
    </location>
</feature>
<organism evidence="17 18">
    <name type="scientific">Hibiscus sabdariffa</name>
    <name type="common">roselle</name>
    <dbReference type="NCBI Taxonomy" id="183260"/>
    <lineage>
        <taxon>Eukaryota</taxon>
        <taxon>Viridiplantae</taxon>
        <taxon>Streptophyta</taxon>
        <taxon>Embryophyta</taxon>
        <taxon>Tracheophyta</taxon>
        <taxon>Spermatophyta</taxon>
        <taxon>Magnoliopsida</taxon>
        <taxon>eudicotyledons</taxon>
        <taxon>Gunneridae</taxon>
        <taxon>Pentapetalae</taxon>
        <taxon>rosids</taxon>
        <taxon>malvids</taxon>
        <taxon>Malvales</taxon>
        <taxon>Malvaceae</taxon>
        <taxon>Malvoideae</taxon>
        <taxon>Hibiscus</taxon>
    </lineage>
</organism>
<comment type="cofactor">
    <cofactor evidence="2">
        <name>Ca(2+)</name>
        <dbReference type="ChEBI" id="CHEBI:29108"/>
    </cofactor>
</comment>
<evidence type="ECO:0000256" key="10">
    <source>
        <dbReference type="ARBA" id="ARBA00023242"/>
    </source>
</evidence>
<evidence type="ECO:0000313" key="17">
    <source>
        <dbReference type="EMBL" id="KAK9036045.1"/>
    </source>
</evidence>
<evidence type="ECO:0000256" key="3">
    <source>
        <dbReference type="ARBA" id="ARBA00004123"/>
    </source>
</evidence>
<dbReference type="Pfam" id="PF07821">
    <property type="entry name" value="Alpha-amyl_C2"/>
    <property type="match status" value="1"/>
</dbReference>
<dbReference type="InterPro" id="IPR006047">
    <property type="entry name" value="GH13_cat_dom"/>
</dbReference>
<comment type="subcellular location">
    <subcellularLocation>
        <location evidence="3">Nucleus</location>
    </subcellularLocation>
</comment>
<protein>
    <recommendedName>
        <fullName evidence="4">alpha-amylase</fullName>
        <ecNumber evidence="4">3.2.1.1</ecNumber>
    </recommendedName>
</protein>